<keyword evidence="1" id="KW-1133">Transmembrane helix</keyword>
<dbReference type="KEGG" id="pbut:DTO10_02015"/>
<reference evidence="2 5" key="2">
    <citation type="submission" date="2018-07" db="EMBL/GenBank/DDBJ databases">
        <title>The molecular basis for the intramolecular migration of carboxyl group in the catabolism of para-hydroxybenzoate via gentisate.</title>
        <authorList>
            <person name="Zhao H."/>
            <person name="Xu Y."/>
            <person name="Lin S."/>
            <person name="Spain J.C."/>
            <person name="Zhou N.-Y."/>
        </authorList>
    </citation>
    <scope>NUCLEOTIDE SEQUENCE [LARGE SCALE GENOMIC DNA]</scope>
    <source>
        <strain evidence="2 5">PHB-7a</strain>
    </source>
</reference>
<dbReference type="Proteomes" id="UP000260457">
    <property type="component" value="Chromosome"/>
</dbReference>
<evidence type="ECO:0000313" key="3">
    <source>
        <dbReference type="EMBL" id="PEJ31223.1"/>
    </source>
</evidence>
<dbReference type="EMBL" id="CP030926">
    <property type="protein sequence ID" value="AXN37290.1"/>
    <property type="molecule type" value="Genomic_DNA"/>
</dbReference>
<dbReference type="RefSeq" id="WP_098176864.1">
    <property type="nucleotide sequence ID" value="NZ_CP030926.1"/>
</dbReference>
<organism evidence="3 4">
    <name type="scientific">Peribacillus butanolivorans</name>
    <dbReference type="NCBI Taxonomy" id="421767"/>
    <lineage>
        <taxon>Bacteria</taxon>
        <taxon>Bacillati</taxon>
        <taxon>Bacillota</taxon>
        <taxon>Bacilli</taxon>
        <taxon>Bacillales</taxon>
        <taxon>Bacillaceae</taxon>
        <taxon>Peribacillus</taxon>
    </lineage>
</organism>
<name>A0AAX0S321_9BACI</name>
<dbReference type="AlphaFoldDB" id="A0AAX0S321"/>
<evidence type="ECO:0000313" key="5">
    <source>
        <dbReference type="Proteomes" id="UP000260457"/>
    </source>
</evidence>
<accession>A0AAX0S321</accession>
<gene>
    <name evidence="3" type="ORF">CN689_18230</name>
    <name evidence="2" type="ORF">DTO10_02015</name>
</gene>
<protein>
    <submittedName>
        <fullName evidence="3">Cytochrome c oxidase subunit 2A</fullName>
    </submittedName>
</protein>
<evidence type="ECO:0000313" key="2">
    <source>
        <dbReference type="EMBL" id="AXN37290.1"/>
    </source>
</evidence>
<dbReference type="Proteomes" id="UP000220106">
    <property type="component" value="Unassembled WGS sequence"/>
</dbReference>
<evidence type="ECO:0000256" key="1">
    <source>
        <dbReference type="SAM" id="Phobius"/>
    </source>
</evidence>
<dbReference type="EMBL" id="NUEQ01000032">
    <property type="protein sequence ID" value="PEJ31223.1"/>
    <property type="molecule type" value="Genomic_DNA"/>
</dbReference>
<sequence>MAVPKLKNKSQIKETSNLKGTLASVLILGIILIIVWVSIYFIFVNRLG</sequence>
<keyword evidence="5" id="KW-1185">Reference proteome</keyword>
<keyword evidence="1" id="KW-0812">Transmembrane</keyword>
<feature type="transmembrane region" description="Helical" evidence="1">
    <location>
        <begin position="21"/>
        <end position="43"/>
    </location>
</feature>
<reference evidence="3 4" key="1">
    <citation type="submission" date="2017-09" db="EMBL/GenBank/DDBJ databases">
        <title>Large-scale bioinformatics analysis of Bacillus genomes uncovers conserved roles of natural products in bacterial physiology.</title>
        <authorList>
            <consortium name="Agbiome Team Llc"/>
            <person name="Bleich R.M."/>
            <person name="Kirk G.J."/>
            <person name="Santa Maria K.C."/>
            <person name="Allen S.E."/>
            <person name="Farag S."/>
            <person name="Shank E.A."/>
            <person name="Bowers A."/>
        </authorList>
    </citation>
    <scope>NUCLEOTIDE SEQUENCE [LARGE SCALE GENOMIC DNA]</scope>
    <source>
        <strain evidence="3 4">AFS003229</strain>
    </source>
</reference>
<evidence type="ECO:0000313" key="4">
    <source>
        <dbReference type="Proteomes" id="UP000220106"/>
    </source>
</evidence>
<proteinExistence type="predicted"/>
<keyword evidence="1" id="KW-0472">Membrane</keyword>